<proteinExistence type="predicted"/>
<gene>
    <name evidence="1" type="ORF">AMST5_00552</name>
</gene>
<accession>A0AA48M0I7</accession>
<dbReference type="PANTHER" id="PTHR37827">
    <property type="entry name" value="TUDOR DOMAIN-CONTAINING PROTEIN"/>
    <property type="match status" value="1"/>
</dbReference>
<organism evidence="1">
    <name type="scientific">freshwater sediment metagenome</name>
    <dbReference type="NCBI Taxonomy" id="556182"/>
    <lineage>
        <taxon>unclassified sequences</taxon>
        <taxon>metagenomes</taxon>
        <taxon>ecological metagenomes</taxon>
    </lineage>
</organism>
<sequence length="94" mass="11369">MRSETCPLCARLLGTVRVTEHHLVPRRYKGNETRLLHAICHRKIHATFTDQELRDHYNSFERLLAHDDIRIFVEWVRNKPPEFYAATRMSRRRK</sequence>
<reference evidence="1" key="1">
    <citation type="submission" date="2023-07" db="EMBL/GenBank/DDBJ databases">
        <authorList>
            <person name="Pelsma A.J. K."/>
        </authorList>
    </citation>
    <scope>NUCLEOTIDE SEQUENCE</scope>
</reference>
<name>A0AA48M0I7_9ZZZZ</name>
<protein>
    <recommendedName>
        <fullName evidence="2">HNH domain-containing protein</fullName>
    </recommendedName>
</protein>
<evidence type="ECO:0000313" key="1">
    <source>
        <dbReference type="EMBL" id="CAJ0852412.1"/>
    </source>
</evidence>
<dbReference type="PANTHER" id="PTHR37827:SF1">
    <property type="entry name" value="HNH DOMAIN-CONTAINING PROTEIN"/>
    <property type="match status" value="1"/>
</dbReference>
<dbReference type="AlphaFoldDB" id="A0AA48M0I7"/>
<dbReference type="EMBL" id="OY288114">
    <property type="protein sequence ID" value="CAJ0852412.1"/>
    <property type="molecule type" value="Genomic_DNA"/>
</dbReference>
<evidence type="ECO:0008006" key="2">
    <source>
        <dbReference type="Google" id="ProtNLM"/>
    </source>
</evidence>